<dbReference type="Proteomes" id="UP001147752">
    <property type="component" value="Unassembled WGS sequence"/>
</dbReference>
<proteinExistence type="predicted"/>
<sequence length="107" mass="11132">MPPTTTPTFVTPVRFTATALAVSVPNKAEVGGDGGIAVNVGDKIIGLIKSDSEDVIGQLCAVNAGHNDIIRVIKRGGYEDFGSDVIGLVLLTLAVMIPSDLLSARIW</sequence>
<gene>
    <name evidence="1" type="ORF">N7517_005640</name>
</gene>
<reference evidence="1" key="2">
    <citation type="journal article" date="2023" name="IMA Fungus">
        <title>Comparative genomic study of the Penicillium genus elucidates a diverse pangenome and 15 lateral gene transfer events.</title>
        <authorList>
            <person name="Petersen C."/>
            <person name="Sorensen T."/>
            <person name="Nielsen M.R."/>
            <person name="Sondergaard T.E."/>
            <person name="Sorensen J.L."/>
            <person name="Fitzpatrick D.A."/>
            <person name="Frisvad J.C."/>
            <person name="Nielsen K.L."/>
        </authorList>
    </citation>
    <scope>NUCLEOTIDE SEQUENCE</scope>
    <source>
        <strain evidence="1">IBT 3081</strain>
    </source>
</reference>
<dbReference type="AlphaFoldDB" id="A0A9W9S9U9"/>
<protein>
    <submittedName>
        <fullName evidence="1">Uncharacterized protein</fullName>
    </submittedName>
</protein>
<evidence type="ECO:0000313" key="2">
    <source>
        <dbReference type="Proteomes" id="UP001147752"/>
    </source>
</evidence>
<name>A0A9W9S9U9_9EURO</name>
<reference evidence="1" key="1">
    <citation type="submission" date="2022-12" db="EMBL/GenBank/DDBJ databases">
        <authorList>
            <person name="Petersen C."/>
        </authorList>
    </citation>
    <scope>NUCLEOTIDE SEQUENCE</scope>
    <source>
        <strain evidence="1">IBT 3081</strain>
    </source>
</reference>
<keyword evidence="2" id="KW-1185">Reference proteome</keyword>
<dbReference type="RefSeq" id="XP_056579620.1">
    <property type="nucleotide sequence ID" value="XM_056723370.1"/>
</dbReference>
<evidence type="ECO:0000313" key="1">
    <source>
        <dbReference type="EMBL" id="KAJ5373634.1"/>
    </source>
</evidence>
<comment type="caution">
    <text evidence="1">The sequence shown here is derived from an EMBL/GenBank/DDBJ whole genome shotgun (WGS) entry which is preliminary data.</text>
</comment>
<organism evidence="1 2">
    <name type="scientific">Penicillium concentricum</name>
    <dbReference type="NCBI Taxonomy" id="293559"/>
    <lineage>
        <taxon>Eukaryota</taxon>
        <taxon>Fungi</taxon>
        <taxon>Dikarya</taxon>
        <taxon>Ascomycota</taxon>
        <taxon>Pezizomycotina</taxon>
        <taxon>Eurotiomycetes</taxon>
        <taxon>Eurotiomycetidae</taxon>
        <taxon>Eurotiales</taxon>
        <taxon>Aspergillaceae</taxon>
        <taxon>Penicillium</taxon>
    </lineage>
</organism>
<dbReference type="EMBL" id="JAPZBT010000002">
    <property type="protein sequence ID" value="KAJ5373634.1"/>
    <property type="molecule type" value="Genomic_DNA"/>
</dbReference>
<dbReference type="GeneID" id="81462553"/>
<accession>A0A9W9S9U9</accession>